<evidence type="ECO:0000256" key="1">
    <source>
        <dbReference type="SAM" id="Phobius"/>
    </source>
</evidence>
<keyword evidence="1" id="KW-0472">Membrane</keyword>
<reference evidence="2" key="1">
    <citation type="submission" date="2020-10" db="EMBL/GenBank/DDBJ databases">
        <title>Microbiome of the Black Sea water column analyzed by genome centric metagenomics.</title>
        <authorList>
            <person name="Cabello-Yeves P.J."/>
            <person name="Callieri C."/>
            <person name="Picazo A."/>
            <person name="Mehrshad M."/>
            <person name="Haro-Moreno J.M."/>
            <person name="Roda-Garcia J."/>
            <person name="Dzembekova N."/>
            <person name="Slabakova V."/>
            <person name="Slabakova N."/>
            <person name="Moncheva S."/>
            <person name="Rodriguez-Valera F."/>
        </authorList>
    </citation>
    <scope>NUCLEOTIDE SEQUENCE</scope>
    <source>
        <strain evidence="2">BS307-5m-G5</strain>
    </source>
</reference>
<evidence type="ECO:0000313" key="2">
    <source>
        <dbReference type="EMBL" id="MBL6761858.1"/>
    </source>
</evidence>
<feature type="transmembrane region" description="Helical" evidence="1">
    <location>
        <begin position="131"/>
        <end position="151"/>
    </location>
</feature>
<feature type="transmembrane region" description="Helical" evidence="1">
    <location>
        <begin position="43"/>
        <end position="59"/>
    </location>
</feature>
<proteinExistence type="predicted"/>
<dbReference type="EMBL" id="JADHOK010000043">
    <property type="protein sequence ID" value="MBL6761858.1"/>
    <property type="molecule type" value="Genomic_DNA"/>
</dbReference>
<sequence length="155" mass="17763">MAFTDWTDTRIARMNWMDVALLKVCVIAFTLMIAKIWPVVLTPHWAIFAFLFLLAYAPLKQVQIGRLAQMMTSTQTEQRPAPQASNRGFNAWMEARIANLDTINIGLLKTALIILSLLVAKFWPPVLTPDWWMFGLVFIVTYIPLAIKLLIRQDD</sequence>
<feature type="transmembrane region" description="Helical" evidence="1">
    <location>
        <begin position="20"/>
        <end position="37"/>
    </location>
</feature>
<evidence type="ECO:0000313" key="3">
    <source>
        <dbReference type="Proteomes" id="UP000785783"/>
    </source>
</evidence>
<keyword evidence="1" id="KW-1133">Transmembrane helix</keyword>
<dbReference type="AlphaFoldDB" id="A0A937HKG5"/>
<organism evidence="2 3">
    <name type="scientific">PS1 clade bacterium</name>
    <dbReference type="NCBI Taxonomy" id="2175152"/>
    <lineage>
        <taxon>Bacteria</taxon>
        <taxon>Pseudomonadati</taxon>
        <taxon>Pseudomonadota</taxon>
        <taxon>Alphaproteobacteria</taxon>
        <taxon>PS1 clade</taxon>
    </lineage>
</organism>
<comment type="caution">
    <text evidence="2">The sequence shown here is derived from an EMBL/GenBank/DDBJ whole genome shotgun (WGS) entry which is preliminary data.</text>
</comment>
<name>A0A937HKG5_9PROT</name>
<keyword evidence="1" id="KW-0812">Transmembrane</keyword>
<protein>
    <submittedName>
        <fullName evidence="2">Uncharacterized protein</fullName>
    </submittedName>
</protein>
<gene>
    <name evidence="2" type="ORF">ISQ19_04090</name>
</gene>
<feature type="transmembrane region" description="Helical" evidence="1">
    <location>
        <begin position="97"/>
        <end position="119"/>
    </location>
</feature>
<dbReference type="Proteomes" id="UP000785783">
    <property type="component" value="Unassembled WGS sequence"/>
</dbReference>
<accession>A0A937HKG5</accession>